<proteinExistence type="predicted"/>
<evidence type="ECO:0000313" key="2">
    <source>
        <dbReference type="EMBL" id="SIS88595.1"/>
    </source>
</evidence>
<protein>
    <submittedName>
        <fullName evidence="2">Putative transcriptional regulator</fullName>
    </submittedName>
</protein>
<keyword evidence="4" id="KW-1185">Reference proteome</keyword>
<reference evidence="1 4" key="1">
    <citation type="submission" date="2016-11" db="EMBL/GenBank/DDBJ databases">
        <title>Whole genomes of Flavobacteriaceae.</title>
        <authorList>
            <person name="Stine C."/>
            <person name="Li C."/>
            <person name="Tadesse D."/>
        </authorList>
    </citation>
    <scope>NUCLEOTIDE SEQUENCE [LARGE SCALE GENOMIC DNA]</scope>
    <source>
        <strain evidence="1 4">DSM 21068</strain>
    </source>
</reference>
<dbReference type="EMBL" id="MUGO01000013">
    <property type="protein sequence ID" value="PQA93379.1"/>
    <property type="molecule type" value="Genomic_DNA"/>
</dbReference>
<accession>A0A1N7MR32</accession>
<organism evidence="2 3">
    <name type="scientific">Chryseobacterium piscicola</name>
    <dbReference type="NCBI Taxonomy" id="551459"/>
    <lineage>
        <taxon>Bacteria</taxon>
        <taxon>Pseudomonadati</taxon>
        <taxon>Bacteroidota</taxon>
        <taxon>Flavobacteriia</taxon>
        <taxon>Flavobacteriales</taxon>
        <taxon>Weeksellaceae</taxon>
        <taxon>Chryseobacterium group</taxon>
        <taxon>Chryseobacterium</taxon>
    </lineage>
</organism>
<name>A0A1N7MR32_9FLAO</name>
<dbReference type="STRING" id="551459.SAMN05421796_105155"/>
<dbReference type="PANTHER" id="PTHR31984:SF17">
    <property type="entry name" value="TRANSCRIPTIONAL REGULATOR"/>
    <property type="match status" value="1"/>
</dbReference>
<dbReference type="PANTHER" id="PTHR31984">
    <property type="entry name" value="TRANSPORTER, PUTATIVE (DUF179)-RELATED"/>
    <property type="match status" value="1"/>
</dbReference>
<gene>
    <name evidence="1" type="ORF">B0A70_09470</name>
    <name evidence="2" type="ORF">SAMN05421796_105155</name>
</gene>
<dbReference type="RefSeq" id="WP_076451812.1">
    <property type="nucleotide sequence ID" value="NZ_FTOJ01000005.1"/>
</dbReference>
<reference evidence="3" key="3">
    <citation type="submission" date="2017-01" db="EMBL/GenBank/DDBJ databases">
        <authorList>
            <person name="Varghese N."/>
            <person name="Submissions S."/>
        </authorList>
    </citation>
    <scope>NUCLEOTIDE SEQUENCE [LARGE SCALE GENOMIC DNA]</scope>
    <source>
        <strain evidence="3">DSM 21068</strain>
    </source>
</reference>
<dbReference type="InterPro" id="IPR003774">
    <property type="entry name" value="AlgH-like"/>
</dbReference>
<evidence type="ECO:0000313" key="3">
    <source>
        <dbReference type="Proteomes" id="UP000186246"/>
    </source>
</evidence>
<dbReference type="OrthoDB" id="9807486at2"/>
<dbReference type="Proteomes" id="UP000186246">
    <property type="component" value="Unassembled WGS sequence"/>
</dbReference>
<evidence type="ECO:0000313" key="4">
    <source>
        <dbReference type="Proteomes" id="UP000238314"/>
    </source>
</evidence>
<sequence>MNYSYKGKILISTPDVSGDIFSRSVVLILDHDESGSFGLILNKKNTKISTRFKSLFEFKIDVYDGGPVENDKVFFIIKGEKITDDYSEIADDYYLTEDVEEVIASVLTNKLSVNDFKIFSGYTGWTSGQLENEISRKVWTVVDVYNLDYTLPNDQTLWKSIMQNLGGEFLLWANSPEDISMN</sequence>
<evidence type="ECO:0000313" key="1">
    <source>
        <dbReference type="EMBL" id="PQA93379.1"/>
    </source>
</evidence>
<dbReference type="AlphaFoldDB" id="A0A1N7MR32"/>
<dbReference type="Proteomes" id="UP000238314">
    <property type="component" value="Unassembled WGS sequence"/>
</dbReference>
<dbReference type="Pfam" id="PF02622">
    <property type="entry name" value="DUF179"/>
    <property type="match status" value="1"/>
</dbReference>
<dbReference type="Gene3D" id="3.40.1740.10">
    <property type="entry name" value="VC0467-like"/>
    <property type="match status" value="1"/>
</dbReference>
<dbReference type="EMBL" id="FTOJ01000005">
    <property type="protein sequence ID" value="SIS88595.1"/>
    <property type="molecule type" value="Genomic_DNA"/>
</dbReference>
<dbReference type="SUPFAM" id="SSF143456">
    <property type="entry name" value="VC0467-like"/>
    <property type="match status" value="1"/>
</dbReference>
<reference evidence="2" key="2">
    <citation type="submission" date="2017-01" db="EMBL/GenBank/DDBJ databases">
        <authorList>
            <person name="Mah S.A."/>
            <person name="Swanson W.J."/>
            <person name="Moy G.W."/>
            <person name="Vacquier V.D."/>
        </authorList>
    </citation>
    <scope>NUCLEOTIDE SEQUENCE [LARGE SCALE GENOMIC DNA]</scope>
    <source>
        <strain evidence="2">DSM 21068</strain>
    </source>
</reference>